<comment type="similarity">
    <text evidence="4">Belongs to the FAD-binding monooxygenase family.</text>
</comment>
<sequence>MGSLCPYDYDLDVLVVGAGFSGIYQLYHLRKLGFLVKIFEAVSDPGGVWAAHFFPGARVDVAVPGYEFSSEDLWKDWYWTERYPSQKELKAYFTYVVKKLDLRKDMCFNTRVVEARFDSYQNKWIVKAENGSTARTRFLVTCLGFGSKPYTPDLPNLLSFRGNGGVLHTSRWPSEGVDLKNKRVGVIGTGASGVQVIQEIAKDVQHLVVFQRTPNMALPMQQTNLTKEIQDEEKKLYPTVHRRRRQTAAGYPYDMFPKKLFDASPEERLLLLEEIWRTGGFSFILANFNDILTNPTANEEVYAFWRQKVSARLKNPELQEKLAPKIPPHYMGAKRSSLEQHYYEVYNQSNVELVDIMTYPITEITTSGVKTPDKEYELDVLVLATGYDSVTGGITQIDIRGVDGTSIEEKWKDGIYTHLGFASSGFPNLFFVFGPQSVPGVCAGPTCAETQGEWVIACIRDMTKQGLTRIEATREAEIRWRQQVMDEASSRLISTARSWYMGANVQGKKREILMYTGGAAKYTQICKDIAEREYEGFMFSSNGEEHRAKL</sequence>
<dbReference type="InterPro" id="IPR036188">
    <property type="entry name" value="FAD/NAD-bd_sf"/>
</dbReference>
<accession>A0A9P5PMD9</accession>
<keyword evidence="9" id="KW-0560">Oxidoreductase</keyword>
<evidence type="ECO:0000256" key="5">
    <source>
        <dbReference type="ARBA" id="ARBA00012881"/>
    </source>
</evidence>
<evidence type="ECO:0000256" key="8">
    <source>
        <dbReference type="ARBA" id="ARBA00022857"/>
    </source>
</evidence>
<evidence type="ECO:0000313" key="13">
    <source>
        <dbReference type="EMBL" id="KAF9068549.1"/>
    </source>
</evidence>
<dbReference type="OrthoDB" id="66881at2759"/>
<dbReference type="Pfam" id="PF13434">
    <property type="entry name" value="Lys_Orn_oxgnase"/>
    <property type="match status" value="1"/>
</dbReference>
<evidence type="ECO:0000313" key="14">
    <source>
        <dbReference type="Proteomes" id="UP000772434"/>
    </source>
</evidence>
<evidence type="ECO:0000256" key="10">
    <source>
        <dbReference type="ARBA" id="ARBA00023033"/>
    </source>
</evidence>
<reference evidence="13" key="1">
    <citation type="submission" date="2020-11" db="EMBL/GenBank/DDBJ databases">
        <authorList>
            <consortium name="DOE Joint Genome Institute"/>
            <person name="Ahrendt S."/>
            <person name="Riley R."/>
            <person name="Andreopoulos W."/>
            <person name="Labutti K."/>
            <person name="Pangilinan J."/>
            <person name="Ruiz-Duenas F.J."/>
            <person name="Barrasa J.M."/>
            <person name="Sanchez-Garcia M."/>
            <person name="Camarero S."/>
            <person name="Miyauchi S."/>
            <person name="Serrano A."/>
            <person name="Linde D."/>
            <person name="Babiker R."/>
            <person name="Drula E."/>
            <person name="Ayuso-Fernandez I."/>
            <person name="Pacheco R."/>
            <person name="Padilla G."/>
            <person name="Ferreira P."/>
            <person name="Barriuso J."/>
            <person name="Kellner H."/>
            <person name="Castanera R."/>
            <person name="Alfaro M."/>
            <person name="Ramirez L."/>
            <person name="Pisabarro A.G."/>
            <person name="Kuo A."/>
            <person name="Tritt A."/>
            <person name="Lipzen A."/>
            <person name="He G."/>
            <person name="Yan M."/>
            <person name="Ng V."/>
            <person name="Cullen D."/>
            <person name="Martin F."/>
            <person name="Rosso M.-N."/>
            <person name="Henrissat B."/>
            <person name="Hibbett D."/>
            <person name="Martinez A.T."/>
            <person name="Grigoriev I.V."/>
        </authorList>
    </citation>
    <scope>NUCLEOTIDE SEQUENCE</scope>
    <source>
        <strain evidence="13">AH 40177</strain>
    </source>
</reference>
<dbReference type="GO" id="GO:0004497">
    <property type="term" value="F:monooxygenase activity"/>
    <property type="evidence" value="ECO:0007669"/>
    <property type="project" value="UniProtKB-KW"/>
</dbReference>
<dbReference type="Pfam" id="PF13450">
    <property type="entry name" value="NAD_binding_8"/>
    <property type="match status" value="1"/>
</dbReference>
<evidence type="ECO:0000256" key="7">
    <source>
        <dbReference type="ARBA" id="ARBA00022827"/>
    </source>
</evidence>
<evidence type="ECO:0000256" key="11">
    <source>
        <dbReference type="ARBA" id="ARBA00047598"/>
    </source>
</evidence>
<evidence type="ECO:0000256" key="3">
    <source>
        <dbReference type="ARBA" id="ARBA00007588"/>
    </source>
</evidence>
<dbReference type="PANTHER" id="PTHR43098">
    <property type="entry name" value="L-ORNITHINE N(5)-MONOOXYGENASE-RELATED"/>
    <property type="match status" value="1"/>
</dbReference>
<dbReference type="SUPFAM" id="SSF51905">
    <property type="entry name" value="FAD/NAD(P)-binding domain"/>
    <property type="match status" value="2"/>
</dbReference>
<dbReference type="InterPro" id="IPR050775">
    <property type="entry name" value="FAD-binding_Monooxygenases"/>
</dbReference>
<dbReference type="Proteomes" id="UP000772434">
    <property type="component" value="Unassembled WGS sequence"/>
</dbReference>
<evidence type="ECO:0000256" key="1">
    <source>
        <dbReference type="ARBA" id="ARBA00001974"/>
    </source>
</evidence>
<evidence type="ECO:0000256" key="2">
    <source>
        <dbReference type="ARBA" id="ARBA00004924"/>
    </source>
</evidence>
<comment type="catalytic activity">
    <reaction evidence="12">
        <text>L-ornithine + NADH + O2 = N(5)-hydroxy-L-ornithine + NAD(+) + H2O</text>
        <dbReference type="Rhea" id="RHEA:41512"/>
        <dbReference type="ChEBI" id="CHEBI:15377"/>
        <dbReference type="ChEBI" id="CHEBI:15379"/>
        <dbReference type="ChEBI" id="CHEBI:46911"/>
        <dbReference type="ChEBI" id="CHEBI:57540"/>
        <dbReference type="ChEBI" id="CHEBI:57945"/>
        <dbReference type="ChEBI" id="CHEBI:78275"/>
        <dbReference type="EC" id="1.14.13.196"/>
    </reaction>
</comment>
<keyword evidence="14" id="KW-1185">Reference proteome</keyword>
<keyword evidence="7" id="KW-0274">FAD</keyword>
<comment type="catalytic activity">
    <reaction evidence="11">
        <text>L-ornithine + NADPH + O2 = N(5)-hydroxy-L-ornithine + NADP(+) + H2O</text>
        <dbReference type="Rhea" id="RHEA:41508"/>
        <dbReference type="ChEBI" id="CHEBI:15377"/>
        <dbReference type="ChEBI" id="CHEBI:15379"/>
        <dbReference type="ChEBI" id="CHEBI:46911"/>
        <dbReference type="ChEBI" id="CHEBI:57783"/>
        <dbReference type="ChEBI" id="CHEBI:58349"/>
        <dbReference type="ChEBI" id="CHEBI:78275"/>
        <dbReference type="EC" id="1.14.13.196"/>
    </reaction>
</comment>
<evidence type="ECO:0000256" key="4">
    <source>
        <dbReference type="ARBA" id="ARBA00010139"/>
    </source>
</evidence>
<evidence type="ECO:0000256" key="9">
    <source>
        <dbReference type="ARBA" id="ARBA00023002"/>
    </source>
</evidence>
<dbReference type="EMBL" id="JADNRY010000059">
    <property type="protein sequence ID" value="KAF9068549.1"/>
    <property type="molecule type" value="Genomic_DNA"/>
</dbReference>
<comment type="caution">
    <text evidence="13">The sequence shown here is derived from an EMBL/GenBank/DDBJ whole genome shotgun (WGS) entry which is preliminary data.</text>
</comment>
<dbReference type="InterPro" id="IPR025700">
    <property type="entry name" value="Lys/Orn_oxygenase"/>
</dbReference>
<keyword evidence="6" id="KW-0285">Flavoprotein</keyword>
<dbReference type="PANTHER" id="PTHR43098:SF3">
    <property type="entry name" value="L-ORNITHINE N(5)-MONOOXYGENASE-RELATED"/>
    <property type="match status" value="1"/>
</dbReference>
<keyword evidence="10" id="KW-0503">Monooxygenase</keyword>
<dbReference type="Gene3D" id="3.50.50.60">
    <property type="entry name" value="FAD/NAD(P)-binding domain"/>
    <property type="match status" value="2"/>
</dbReference>
<comment type="similarity">
    <text evidence="3">Belongs to the lysine N(6)-hydroxylase/L-ornithine N(5)-oxygenase family.</text>
</comment>
<gene>
    <name evidence="13" type="ORF">BDP27DRAFT_782301</name>
</gene>
<name>A0A9P5PMD9_9AGAR</name>
<dbReference type="AlphaFoldDB" id="A0A9P5PMD9"/>
<comment type="cofactor">
    <cofactor evidence="1">
        <name>FAD</name>
        <dbReference type="ChEBI" id="CHEBI:57692"/>
    </cofactor>
</comment>
<evidence type="ECO:0000256" key="12">
    <source>
        <dbReference type="ARBA" id="ARBA00049248"/>
    </source>
</evidence>
<dbReference type="EC" id="1.14.13.196" evidence="5"/>
<proteinExistence type="inferred from homology"/>
<keyword evidence="8" id="KW-0521">NADP</keyword>
<evidence type="ECO:0000256" key="6">
    <source>
        <dbReference type="ARBA" id="ARBA00022630"/>
    </source>
</evidence>
<organism evidence="13 14">
    <name type="scientific">Rhodocollybia butyracea</name>
    <dbReference type="NCBI Taxonomy" id="206335"/>
    <lineage>
        <taxon>Eukaryota</taxon>
        <taxon>Fungi</taxon>
        <taxon>Dikarya</taxon>
        <taxon>Basidiomycota</taxon>
        <taxon>Agaricomycotina</taxon>
        <taxon>Agaricomycetes</taxon>
        <taxon>Agaricomycetidae</taxon>
        <taxon>Agaricales</taxon>
        <taxon>Marasmiineae</taxon>
        <taxon>Omphalotaceae</taxon>
        <taxon>Rhodocollybia</taxon>
    </lineage>
</organism>
<protein>
    <recommendedName>
        <fullName evidence="5">L-ornithine N(5)-monooxygenase [NAD(P)H]</fullName>
        <ecNumber evidence="5">1.14.13.196</ecNumber>
    </recommendedName>
</protein>
<comment type="pathway">
    <text evidence="2">Siderophore biosynthesis.</text>
</comment>